<proteinExistence type="predicted"/>
<dbReference type="AlphaFoldDB" id="A0A917QSV7"/>
<gene>
    <name evidence="1" type="ORF">GCM10010094_28210</name>
</gene>
<keyword evidence="2" id="KW-1185">Reference proteome</keyword>
<evidence type="ECO:0000313" key="1">
    <source>
        <dbReference type="EMBL" id="GGK65527.1"/>
    </source>
</evidence>
<name>A0A917QSV7_9ACTN</name>
<comment type="caution">
    <text evidence="1">The sequence shown here is derived from an EMBL/GenBank/DDBJ whole genome shotgun (WGS) entry which is preliminary data.</text>
</comment>
<accession>A0A917QSV7</accession>
<reference evidence="1" key="2">
    <citation type="submission" date="2020-09" db="EMBL/GenBank/DDBJ databases">
        <authorList>
            <person name="Sun Q."/>
            <person name="Ohkuma M."/>
        </authorList>
    </citation>
    <scope>NUCLEOTIDE SEQUENCE</scope>
    <source>
        <strain evidence="1">JCM 3035</strain>
    </source>
</reference>
<protein>
    <submittedName>
        <fullName evidence="1">Uncharacterized protein</fullName>
    </submittedName>
</protein>
<dbReference type="Proteomes" id="UP000637788">
    <property type="component" value="Unassembled WGS sequence"/>
</dbReference>
<dbReference type="RefSeq" id="WP_189322174.1">
    <property type="nucleotide sequence ID" value="NZ_BMPQ01000005.1"/>
</dbReference>
<organism evidence="1 2">
    <name type="scientific">Streptomyces flaveus</name>
    <dbReference type="NCBI Taxonomy" id="66370"/>
    <lineage>
        <taxon>Bacteria</taxon>
        <taxon>Bacillati</taxon>
        <taxon>Actinomycetota</taxon>
        <taxon>Actinomycetes</taxon>
        <taxon>Kitasatosporales</taxon>
        <taxon>Streptomycetaceae</taxon>
        <taxon>Streptomyces</taxon>
        <taxon>Streptomyces aurantiacus group</taxon>
    </lineage>
</organism>
<evidence type="ECO:0000313" key="2">
    <source>
        <dbReference type="Proteomes" id="UP000637788"/>
    </source>
</evidence>
<dbReference type="EMBL" id="BMPQ01000005">
    <property type="protein sequence ID" value="GGK65527.1"/>
    <property type="molecule type" value="Genomic_DNA"/>
</dbReference>
<sequence length="156" mass="16382">MAPSTMRSANGYEGGDAWLADCSAHPDLVRQAWGVEALAPITTGKRWLAAEVRLVATISAMQRIGTARLGPILADPGVDSSWWLIPPDTADDLAGIRQATVQPAGWPLLCPPTGWFQCGRLWLHRPDGSGALNNPTLLAAALGPGGGHRLPAEAFG</sequence>
<reference evidence="1" key="1">
    <citation type="journal article" date="2014" name="Int. J. Syst. Evol. Microbiol.">
        <title>Complete genome sequence of Corynebacterium casei LMG S-19264T (=DSM 44701T), isolated from a smear-ripened cheese.</title>
        <authorList>
            <consortium name="US DOE Joint Genome Institute (JGI-PGF)"/>
            <person name="Walter F."/>
            <person name="Albersmeier A."/>
            <person name="Kalinowski J."/>
            <person name="Ruckert C."/>
        </authorList>
    </citation>
    <scope>NUCLEOTIDE SEQUENCE</scope>
    <source>
        <strain evidence="1">JCM 3035</strain>
    </source>
</reference>